<dbReference type="EMBL" id="VSSQ01086819">
    <property type="protein sequence ID" value="MPN34000.1"/>
    <property type="molecule type" value="Genomic_DNA"/>
</dbReference>
<organism evidence="1">
    <name type="scientific">bioreactor metagenome</name>
    <dbReference type="NCBI Taxonomy" id="1076179"/>
    <lineage>
        <taxon>unclassified sequences</taxon>
        <taxon>metagenomes</taxon>
        <taxon>ecological metagenomes</taxon>
    </lineage>
</organism>
<reference evidence="1" key="1">
    <citation type="submission" date="2019-08" db="EMBL/GenBank/DDBJ databases">
        <authorList>
            <person name="Kucharzyk K."/>
            <person name="Murdoch R.W."/>
            <person name="Higgins S."/>
            <person name="Loffler F."/>
        </authorList>
    </citation>
    <scope>NUCLEOTIDE SEQUENCE</scope>
</reference>
<evidence type="ECO:0000313" key="1">
    <source>
        <dbReference type="EMBL" id="MPN34000.1"/>
    </source>
</evidence>
<comment type="caution">
    <text evidence="1">The sequence shown here is derived from an EMBL/GenBank/DDBJ whole genome shotgun (WGS) entry which is preliminary data.</text>
</comment>
<gene>
    <name evidence="1" type="ORF">SDC9_181492</name>
</gene>
<name>A0A645H5M5_9ZZZZ</name>
<sequence length="86" mass="9406">MDGPWKSHNARGEHPVPIVFVRRHEAVCGEEDGAGNVGKLFLLILPGGAKVSFKVRIRLQFGVSVGGQHFTVGIDVDSLIFRLIQQ</sequence>
<proteinExistence type="predicted"/>
<accession>A0A645H5M5</accession>
<protein>
    <submittedName>
        <fullName evidence="1">Uncharacterized protein</fullName>
    </submittedName>
</protein>
<dbReference type="AlphaFoldDB" id="A0A645H5M5"/>